<dbReference type="Proteomes" id="UP000263268">
    <property type="component" value="Unassembled WGS sequence"/>
</dbReference>
<evidence type="ECO:0000313" key="2">
    <source>
        <dbReference type="Proteomes" id="UP000263268"/>
    </source>
</evidence>
<proteinExistence type="predicted"/>
<name>A0A3D6BSR5_9FLAO</name>
<reference evidence="1 2" key="1">
    <citation type="journal article" date="2018" name="Nat. Biotechnol.">
        <title>A standardized bacterial taxonomy based on genome phylogeny substantially revises the tree of life.</title>
        <authorList>
            <person name="Parks D.H."/>
            <person name="Chuvochina M."/>
            <person name="Waite D.W."/>
            <person name="Rinke C."/>
            <person name="Skarshewski A."/>
            <person name="Chaumeil P.A."/>
            <person name="Hugenholtz P."/>
        </authorList>
    </citation>
    <scope>NUCLEOTIDE SEQUENCE [LARGE SCALE GENOMIC DNA]</scope>
    <source>
        <strain evidence="1">UBA10227</strain>
    </source>
</reference>
<comment type="caution">
    <text evidence="1">The sequence shown here is derived from an EMBL/GenBank/DDBJ whole genome shotgun (WGS) entry which is preliminary data.</text>
</comment>
<dbReference type="EMBL" id="DPRK01000168">
    <property type="protein sequence ID" value="HCY81954.1"/>
    <property type="molecule type" value="Genomic_DNA"/>
</dbReference>
<protein>
    <submittedName>
        <fullName evidence="1">Uncharacterized protein</fullName>
    </submittedName>
</protein>
<accession>A0A3D6BSR5</accession>
<evidence type="ECO:0000313" key="1">
    <source>
        <dbReference type="EMBL" id="HCY81954.1"/>
    </source>
</evidence>
<gene>
    <name evidence="1" type="ORF">DHV22_10325</name>
</gene>
<sequence>MANFKKSWHMEVGLNNVPSYQVSGIPFATASINCSPGQGAKVVKFPYVTRWVTVVNNDIANPVRVGFSQAGVDGDNFFTVPNLGGAPGLLAHSAPLELKVSQIWISGSTNVDVVAGLTSIEVNKTSTSDGPSWSGSAGVG</sequence>
<organism evidence="1 2">
    <name type="scientific">Xanthomarina gelatinilytica</name>
    <dbReference type="NCBI Taxonomy" id="1137281"/>
    <lineage>
        <taxon>Bacteria</taxon>
        <taxon>Pseudomonadati</taxon>
        <taxon>Bacteroidota</taxon>
        <taxon>Flavobacteriia</taxon>
        <taxon>Flavobacteriales</taxon>
        <taxon>Flavobacteriaceae</taxon>
        <taxon>Xanthomarina</taxon>
    </lineage>
</organism>
<dbReference type="AlphaFoldDB" id="A0A3D6BSR5"/>